<protein>
    <submittedName>
        <fullName evidence="1">Uncharacterized protein</fullName>
    </submittedName>
</protein>
<proteinExistence type="predicted"/>
<accession>A0A7N2MNV7</accession>
<dbReference type="KEGG" id="qlo:115965539"/>
<dbReference type="PANTHER" id="PTHR48238:SF1">
    <property type="entry name" value="(RAPE) HYPOTHETICAL PROTEIN"/>
    <property type="match status" value="1"/>
</dbReference>
<keyword evidence="2" id="KW-1185">Reference proteome</keyword>
<dbReference type="EnsemblPlants" id="QL10p005006:mrna">
    <property type="protein sequence ID" value="QL10p005006:mrna"/>
    <property type="gene ID" value="QL10p005006"/>
</dbReference>
<dbReference type="InParanoid" id="A0A7N2MNV7"/>
<dbReference type="PANTHER" id="PTHR48238">
    <property type="entry name" value="BNACNNG09570D PROTEIN"/>
    <property type="match status" value="1"/>
</dbReference>
<dbReference type="EMBL" id="LRBV02000010">
    <property type="status" value="NOT_ANNOTATED_CDS"/>
    <property type="molecule type" value="Genomic_DNA"/>
</dbReference>
<dbReference type="FunCoup" id="A0A7N2MNV7">
    <property type="interactions" value="53"/>
</dbReference>
<organism evidence="1 2">
    <name type="scientific">Quercus lobata</name>
    <name type="common">Valley oak</name>
    <dbReference type="NCBI Taxonomy" id="97700"/>
    <lineage>
        <taxon>Eukaryota</taxon>
        <taxon>Viridiplantae</taxon>
        <taxon>Streptophyta</taxon>
        <taxon>Embryophyta</taxon>
        <taxon>Tracheophyta</taxon>
        <taxon>Spermatophyta</taxon>
        <taxon>Magnoliopsida</taxon>
        <taxon>eudicotyledons</taxon>
        <taxon>Gunneridae</taxon>
        <taxon>Pentapetalae</taxon>
        <taxon>rosids</taxon>
        <taxon>fabids</taxon>
        <taxon>Fagales</taxon>
        <taxon>Fagaceae</taxon>
        <taxon>Quercus</taxon>
    </lineage>
</organism>
<dbReference type="OMA" id="MMIESIG"/>
<dbReference type="GeneID" id="115965539"/>
<dbReference type="AlphaFoldDB" id="A0A7N2MNV7"/>
<dbReference type="OrthoDB" id="60860at2759"/>
<evidence type="ECO:0000313" key="1">
    <source>
        <dbReference type="EnsemblPlants" id="QL10p005006:mrna"/>
    </source>
</evidence>
<dbReference type="Proteomes" id="UP000594261">
    <property type="component" value="Chromosome 10"/>
</dbReference>
<reference evidence="1" key="2">
    <citation type="submission" date="2021-01" db="UniProtKB">
        <authorList>
            <consortium name="EnsemblPlants"/>
        </authorList>
    </citation>
    <scope>IDENTIFICATION</scope>
</reference>
<dbReference type="RefSeq" id="XP_030940645.1">
    <property type="nucleotide sequence ID" value="XM_031084785.1"/>
</dbReference>
<dbReference type="Gramene" id="QL10p005006:mrna">
    <property type="protein sequence ID" value="QL10p005006:mrna"/>
    <property type="gene ID" value="QL10p005006"/>
</dbReference>
<name>A0A7N2MNV7_QUELO</name>
<reference evidence="1 2" key="1">
    <citation type="journal article" date="2016" name="G3 (Bethesda)">
        <title>First Draft Assembly and Annotation of the Genome of a California Endemic Oak Quercus lobata Nee (Fagaceae).</title>
        <authorList>
            <person name="Sork V.L."/>
            <person name="Fitz-Gibbon S.T."/>
            <person name="Puiu D."/>
            <person name="Crepeau M."/>
            <person name="Gugger P.F."/>
            <person name="Sherman R."/>
            <person name="Stevens K."/>
            <person name="Langley C.H."/>
            <person name="Pellegrini M."/>
            <person name="Salzberg S.L."/>
        </authorList>
    </citation>
    <scope>NUCLEOTIDE SEQUENCE [LARGE SCALE GENOMIC DNA]</scope>
    <source>
        <strain evidence="1 2">cv. SW786</strain>
    </source>
</reference>
<gene>
    <name evidence="1" type="primary">LOC115965539</name>
</gene>
<sequence>MFGKIRGASTSSLDSLELERPTSKIFRDDPLSIYEVTLMKLKLGSQRELSSHSKQTVPQIETDSASSSSCAGVMKINADCSEKCSQDIVVSPYEEAMAIDTKCSSGSVSRGSIDPPCLGSKKQQQNRNVSVLYLFSKFKDSRRQVVSSSCEDAMPIEDGCSESSWTNSSDCHQSLKSMEQQMDQECVTSLALQNVRSELGCA</sequence>
<evidence type="ECO:0000313" key="2">
    <source>
        <dbReference type="Proteomes" id="UP000594261"/>
    </source>
</evidence>